<accession>A0A0P1AGN4</accession>
<proteinExistence type="predicted"/>
<feature type="signal peptide" evidence="1">
    <location>
        <begin position="1"/>
        <end position="21"/>
    </location>
</feature>
<evidence type="ECO:0000313" key="2">
    <source>
        <dbReference type="EMBL" id="CEG39825.1"/>
    </source>
</evidence>
<evidence type="ECO:0000313" key="3">
    <source>
        <dbReference type="Proteomes" id="UP000054928"/>
    </source>
</evidence>
<dbReference type="AlphaFoldDB" id="A0A0P1AGN4"/>
<protein>
    <submittedName>
        <fullName evidence="2">RxLR-like protein</fullName>
    </submittedName>
</protein>
<dbReference type="RefSeq" id="XP_024576194.1">
    <property type="nucleotide sequence ID" value="XM_024725415.1"/>
</dbReference>
<dbReference type="EMBL" id="CCYD01000442">
    <property type="protein sequence ID" value="CEG39825.1"/>
    <property type="molecule type" value="Genomic_DNA"/>
</dbReference>
<name>A0A0P1AGN4_PLAHL</name>
<dbReference type="Proteomes" id="UP000054928">
    <property type="component" value="Unassembled WGS sequence"/>
</dbReference>
<evidence type="ECO:0000256" key="1">
    <source>
        <dbReference type="SAM" id="SignalP"/>
    </source>
</evidence>
<dbReference type="GeneID" id="36405114"/>
<keyword evidence="1" id="KW-0732">Signal</keyword>
<organism evidence="2 3">
    <name type="scientific">Plasmopara halstedii</name>
    <name type="common">Downy mildew of sunflower</name>
    <dbReference type="NCBI Taxonomy" id="4781"/>
    <lineage>
        <taxon>Eukaryota</taxon>
        <taxon>Sar</taxon>
        <taxon>Stramenopiles</taxon>
        <taxon>Oomycota</taxon>
        <taxon>Peronosporomycetes</taxon>
        <taxon>Peronosporales</taxon>
        <taxon>Peronosporaceae</taxon>
        <taxon>Plasmopara</taxon>
    </lineage>
</organism>
<feature type="chain" id="PRO_5006058649" evidence="1">
    <location>
        <begin position="22"/>
        <end position="126"/>
    </location>
</feature>
<sequence length="126" mass="14093">MIKIRLVTILIVASLFANGNGLPSHVEEASNIAKTSANPEKMLRTTSSVDESDEQRSFRVKRVKTPATKSISFLARLQSLSDNLSREDLQAMQMYRKLIQQGKSLEKATKKTEDFILASRLAKTKP</sequence>
<keyword evidence="3" id="KW-1185">Reference proteome</keyword>
<reference evidence="3" key="1">
    <citation type="submission" date="2014-09" db="EMBL/GenBank/DDBJ databases">
        <authorList>
            <person name="Sharma Rahul"/>
            <person name="Thines Marco"/>
        </authorList>
    </citation>
    <scope>NUCLEOTIDE SEQUENCE [LARGE SCALE GENOMIC DNA]</scope>
</reference>